<organism evidence="3 4">
    <name type="scientific">Fusarium piperis</name>
    <dbReference type="NCBI Taxonomy" id="1435070"/>
    <lineage>
        <taxon>Eukaryota</taxon>
        <taxon>Fungi</taxon>
        <taxon>Dikarya</taxon>
        <taxon>Ascomycota</taxon>
        <taxon>Pezizomycotina</taxon>
        <taxon>Sordariomycetes</taxon>
        <taxon>Hypocreomycetidae</taxon>
        <taxon>Hypocreales</taxon>
        <taxon>Nectriaceae</taxon>
        <taxon>Fusarium</taxon>
        <taxon>Fusarium solani species complex</taxon>
    </lineage>
</organism>
<gene>
    <name evidence="3" type="ORF">N0V84_011688</name>
</gene>
<dbReference type="EMBL" id="JAPEUR010000461">
    <property type="protein sequence ID" value="KAJ4309122.1"/>
    <property type="molecule type" value="Genomic_DNA"/>
</dbReference>
<dbReference type="Proteomes" id="UP001140502">
    <property type="component" value="Unassembled WGS sequence"/>
</dbReference>
<sequence length="122" mass="13177">MDLWCSLDLMIGLIIACLPPLRPYIGIIHNSPYVSSLRTRGGHRMDRGNSGPNTATTGFSRIEDGHKGGRSNMRADVSLRSGGSRVELTWDEAKGQCHEAPAVSCDEAGSEIELAPVRSRGQ</sequence>
<evidence type="ECO:0000256" key="2">
    <source>
        <dbReference type="SAM" id="SignalP"/>
    </source>
</evidence>
<feature type="compositionally biased region" description="Polar residues" evidence="1">
    <location>
        <begin position="50"/>
        <end position="59"/>
    </location>
</feature>
<dbReference type="OrthoDB" id="444631at2759"/>
<comment type="caution">
    <text evidence="3">The sequence shown here is derived from an EMBL/GenBank/DDBJ whole genome shotgun (WGS) entry which is preliminary data.</text>
</comment>
<name>A0A9W8TA18_9HYPO</name>
<feature type="region of interest" description="Disordered" evidence="1">
    <location>
        <begin position="38"/>
        <end position="80"/>
    </location>
</feature>
<keyword evidence="4" id="KW-1185">Reference proteome</keyword>
<accession>A0A9W8TA18</accession>
<feature type="chain" id="PRO_5040990276" evidence="2">
    <location>
        <begin position="17"/>
        <end position="122"/>
    </location>
</feature>
<evidence type="ECO:0000256" key="1">
    <source>
        <dbReference type="SAM" id="MobiDB-lite"/>
    </source>
</evidence>
<protein>
    <submittedName>
        <fullName evidence="3">Uncharacterized protein</fullName>
    </submittedName>
</protein>
<evidence type="ECO:0000313" key="4">
    <source>
        <dbReference type="Proteomes" id="UP001140502"/>
    </source>
</evidence>
<dbReference type="AlphaFoldDB" id="A0A9W8TA18"/>
<evidence type="ECO:0000313" key="3">
    <source>
        <dbReference type="EMBL" id="KAJ4309122.1"/>
    </source>
</evidence>
<reference evidence="3" key="1">
    <citation type="submission" date="2022-10" db="EMBL/GenBank/DDBJ databases">
        <title>Tapping the CABI collections for fungal endophytes: first genome assemblies for Collariella, Neodidymelliopsis, Ascochyta clinopodiicola, Didymella pomorum, Didymosphaeria variabile, Neocosmospora piperis and Neocucurbitaria cava.</title>
        <authorList>
            <person name="Hill R."/>
        </authorList>
    </citation>
    <scope>NUCLEOTIDE SEQUENCE</scope>
    <source>
        <strain evidence="3">IMI 366586</strain>
    </source>
</reference>
<proteinExistence type="predicted"/>
<feature type="signal peptide" evidence="2">
    <location>
        <begin position="1"/>
        <end position="16"/>
    </location>
</feature>
<keyword evidence="2" id="KW-0732">Signal</keyword>